<name>A0A343TGA8_9EURY</name>
<dbReference type="PROSITE" id="PS01303">
    <property type="entry name" value="BCCT"/>
    <property type="match status" value="1"/>
</dbReference>
<comment type="subcellular location">
    <subcellularLocation>
        <location evidence="1">Cell membrane</location>
        <topology evidence="1">Multi-pass membrane protein</topology>
    </subcellularLocation>
</comment>
<evidence type="ECO:0000256" key="7">
    <source>
        <dbReference type="SAM" id="MobiDB-lite"/>
    </source>
</evidence>
<reference evidence="10" key="1">
    <citation type="submission" date="2017-11" db="EMBL/GenBank/DDBJ databases">
        <title>Phenotypic and genomic properties of facultatively anaerobic sulfur-reducing natronoarchaea from hypersaline soda lakes.</title>
        <authorList>
            <person name="Sorokin D.Y."/>
            <person name="Kublanov I.V."/>
            <person name="Roman P."/>
            <person name="Sinninghe Damste J.S."/>
            <person name="Golyshin P.N."/>
            <person name="Rojo D."/>
            <person name="Ciordia S."/>
            <person name="Mena M.D.C."/>
            <person name="Ferrer M."/>
            <person name="Messina E."/>
            <person name="Smedile F."/>
            <person name="La Spada G."/>
            <person name="La Cono V."/>
            <person name="Yakimov M.M."/>
        </authorList>
    </citation>
    <scope>NUCLEOTIDE SEQUENCE [LARGE SCALE GENOMIC DNA]</scope>
    <source>
        <strain evidence="10">AArc-Sl</strain>
    </source>
</reference>
<dbReference type="Pfam" id="PF02028">
    <property type="entry name" value="BCCT"/>
    <property type="match status" value="1"/>
</dbReference>
<feature type="transmembrane region" description="Helical" evidence="8">
    <location>
        <begin position="201"/>
        <end position="219"/>
    </location>
</feature>
<dbReference type="AlphaFoldDB" id="A0A343TGA8"/>
<sequence>MRPTIDRRRFHETEHYRYVRPGNRSPAGGAKMTDDDRIEGIRHLFTADTDHEPGEDNVERLGFDVHPYVFFISGFVIVAFVLLSVLFTEQADAAYEWAFESINHYFNWFYVIAANLIVAAVVYFALSRFGDIRIGGVDAEKEFSDISWLAMLFSAGMGIGLMFFSVAEPLWHFDDPLFGVESQSEAAAQMAMVVTYFHWGFHPWAIYGLVGLSLAFFMYNKGLPLTFRSVFWPVLGERIYGWPGHLIDVLTVFATLFGITTSLGLGAQQINAGLSFLGEEVLGTTIPVATPIQLVIITVITTITVVSVLVGLEKGMRRLSNLNIALILVMMALVLLIGPALFVVSLFPQALGSYLGQFFELSAFTNSFGNVPYEGWQGSWTIFYWGWWIAWSPFVGMFIARISRGRTVREFVFGVLFVPALFSFTWMATLGGTALHFELFTESTIVETVTTQGEEVAMFELFTMLPLTLVLSVLAVVLVTTFFVTSADSGSMVLGHLSSGGKHDSPRNQRVSWAIAEGAIASVLLLGGGLTALQTASITAGLPFALVLLFMAVSLKQGLEEEYQVLNSEEFDRLIEELEESGEIEVDRAGGTVVTELEPIGDREDDVQPGTD</sequence>
<dbReference type="Proteomes" id="UP000263012">
    <property type="component" value="Chromosome"/>
</dbReference>
<dbReference type="GO" id="GO:0005886">
    <property type="term" value="C:plasma membrane"/>
    <property type="evidence" value="ECO:0007669"/>
    <property type="project" value="UniProtKB-SubCell"/>
</dbReference>
<evidence type="ECO:0000256" key="2">
    <source>
        <dbReference type="ARBA" id="ARBA00022448"/>
    </source>
</evidence>
<evidence type="ECO:0000256" key="1">
    <source>
        <dbReference type="ARBA" id="ARBA00004651"/>
    </source>
</evidence>
<dbReference type="EMBL" id="CP025066">
    <property type="protein sequence ID" value="AUX08130.1"/>
    <property type="molecule type" value="Genomic_DNA"/>
</dbReference>
<organism evidence="9 10">
    <name type="scientific">Halalkaliarchaeum desulfuricum</name>
    <dbReference type="NCBI Taxonomy" id="2055893"/>
    <lineage>
        <taxon>Archaea</taxon>
        <taxon>Methanobacteriati</taxon>
        <taxon>Methanobacteriota</taxon>
        <taxon>Stenosarchaea group</taxon>
        <taxon>Halobacteria</taxon>
        <taxon>Halobacteriales</taxon>
        <taxon>Haloferacaceae</taxon>
        <taxon>Halalkaliarchaeum</taxon>
    </lineage>
</organism>
<feature type="transmembrane region" description="Helical" evidence="8">
    <location>
        <begin position="536"/>
        <end position="555"/>
    </location>
</feature>
<feature type="transmembrane region" description="Helical" evidence="8">
    <location>
        <begin position="288"/>
        <end position="312"/>
    </location>
</feature>
<dbReference type="PANTHER" id="PTHR30047:SF7">
    <property type="entry name" value="HIGH-AFFINITY CHOLINE TRANSPORT PROTEIN"/>
    <property type="match status" value="1"/>
</dbReference>
<evidence type="ECO:0000256" key="4">
    <source>
        <dbReference type="ARBA" id="ARBA00022692"/>
    </source>
</evidence>
<gene>
    <name evidence="9" type="primary">betT</name>
    <name evidence="9" type="ORF">AArcSl_0477</name>
</gene>
<keyword evidence="2" id="KW-0813">Transport</keyword>
<feature type="transmembrane region" description="Helical" evidence="8">
    <location>
        <begin position="457"/>
        <end position="484"/>
    </location>
</feature>
<evidence type="ECO:0000256" key="8">
    <source>
        <dbReference type="SAM" id="Phobius"/>
    </source>
</evidence>
<feature type="transmembrane region" description="Helical" evidence="8">
    <location>
        <begin position="146"/>
        <end position="167"/>
    </location>
</feature>
<dbReference type="InterPro" id="IPR000060">
    <property type="entry name" value="BCCT_transptr"/>
</dbReference>
<dbReference type="NCBIfam" id="TIGR00842">
    <property type="entry name" value="bcct"/>
    <property type="match status" value="1"/>
</dbReference>
<feature type="transmembrane region" description="Helical" evidence="8">
    <location>
        <begin position="108"/>
        <end position="126"/>
    </location>
</feature>
<dbReference type="InterPro" id="IPR018093">
    <property type="entry name" value="BCCT_CS"/>
</dbReference>
<dbReference type="GO" id="GO:0022857">
    <property type="term" value="F:transmembrane transporter activity"/>
    <property type="evidence" value="ECO:0007669"/>
    <property type="project" value="InterPro"/>
</dbReference>
<evidence type="ECO:0000256" key="3">
    <source>
        <dbReference type="ARBA" id="ARBA00022475"/>
    </source>
</evidence>
<keyword evidence="10" id="KW-1185">Reference proteome</keyword>
<feature type="transmembrane region" description="Helical" evidence="8">
    <location>
        <begin position="324"/>
        <end position="347"/>
    </location>
</feature>
<feature type="region of interest" description="Disordered" evidence="7">
    <location>
        <begin position="585"/>
        <end position="612"/>
    </location>
</feature>
<keyword evidence="6 8" id="KW-0472">Membrane</keyword>
<feature type="transmembrane region" description="Helical" evidence="8">
    <location>
        <begin position="246"/>
        <end position="268"/>
    </location>
</feature>
<evidence type="ECO:0000256" key="5">
    <source>
        <dbReference type="ARBA" id="ARBA00022989"/>
    </source>
</evidence>
<dbReference type="PANTHER" id="PTHR30047">
    <property type="entry name" value="HIGH-AFFINITY CHOLINE TRANSPORT PROTEIN-RELATED"/>
    <property type="match status" value="1"/>
</dbReference>
<evidence type="ECO:0000313" key="9">
    <source>
        <dbReference type="EMBL" id="AUX08130.1"/>
    </source>
</evidence>
<feature type="transmembrane region" description="Helical" evidence="8">
    <location>
        <begin position="68"/>
        <end position="88"/>
    </location>
</feature>
<feature type="transmembrane region" description="Helical" evidence="8">
    <location>
        <begin position="412"/>
        <end position="437"/>
    </location>
</feature>
<evidence type="ECO:0000256" key="6">
    <source>
        <dbReference type="ARBA" id="ARBA00023136"/>
    </source>
</evidence>
<feature type="transmembrane region" description="Helical" evidence="8">
    <location>
        <begin position="382"/>
        <end position="400"/>
    </location>
</feature>
<evidence type="ECO:0000313" key="10">
    <source>
        <dbReference type="Proteomes" id="UP000263012"/>
    </source>
</evidence>
<proteinExistence type="predicted"/>
<keyword evidence="5 8" id="KW-1133">Transmembrane helix</keyword>
<feature type="transmembrane region" description="Helical" evidence="8">
    <location>
        <begin position="511"/>
        <end position="530"/>
    </location>
</feature>
<protein>
    <submittedName>
        <fullName evidence="9">Choline/glycine/proline betaine transport protein</fullName>
    </submittedName>
</protein>
<dbReference type="KEGG" id="hdf:AArcSl_0477"/>
<keyword evidence="3" id="KW-1003">Cell membrane</keyword>
<feature type="compositionally biased region" description="Acidic residues" evidence="7">
    <location>
        <begin position="603"/>
        <end position="612"/>
    </location>
</feature>
<keyword evidence="4 8" id="KW-0812">Transmembrane</keyword>
<accession>A0A343TGA8</accession>